<evidence type="ECO:0000313" key="3">
    <source>
        <dbReference type="Proteomes" id="UP000054561"/>
    </source>
</evidence>
<dbReference type="SUPFAM" id="SSF49764">
    <property type="entry name" value="HSP20-like chaperones"/>
    <property type="match status" value="1"/>
</dbReference>
<keyword evidence="3" id="KW-1185">Reference proteome</keyword>
<dbReference type="Proteomes" id="UP000054561">
    <property type="component" value="Unassembled WGS sequence"/>
</dbReference>
<evidence type="ECO:0000256" key="1">
    <source>
        <dbReference type="SAM" id="MobiDB-lite"/>
    </source>
</evidence>
<dbReference type="OMA" id="NTEKVFY"/>
<feature type="region of interest" description="Disordered" evidence="1">
    <location>
        <begin position="88"/>
        <end position="157"/>
    </location>
</feature>
<dbReference type="Gene3D" id="2.60.40.790">
    <property type="match status" value="1"/>
</dbReference>
<dbReference type="RefSeq" id="XP_012334641.1">
    <property type="nucleotide sequence ID" value="XM_012479218.1"/>
</dbReference>
<sequence length="283" mass="32676">MDEIDILKQDLNTEKVFYDLNWHELALDSSFDQSVYENFERLKIGEHGKLPYAAQDDETSGKVNNYLAGEYMQKVEKNSICRDHAGGALLQNRTMHENKKADKGGRPDRSANSGDSPKRPRRRRDKRGTSNDQKYHRTEAEPIPSTPIQLCTPDVSSQKKKQEEIKKCDFIEEIKSPQSCSPVNFIPPVNILYDEEKVVFYFFISGDLQNFNISSNNNYVTISGRKIPYDAHRFANYYSHEISGGYFVRSYFFMKPIQQEKIRYEHRDGVVKVFVFLSKGGTG</sequence>
<dbReference type="EMBL" id="KQ001658">
    <property type="protein sequence ID" value="KJP88702.1"/>
    <property type="molecule type" value="Genomic_DNA"/>
</dbReference>
<dbReference type="CDD" id="cd06464">
    <property type="entry name" value="ACD_sHsps-like"/>
    <property type="match status" value="1"/>
</dbReference>
<gene>
    <name evidence="2" type="ORF">AK88_01583</name>
</gene>
<reference evidence="2 3" key="1">
    <citation type="submission" date="2014-03" db="EMBL/GenBank/DDBJ databases">
        <title>The Genome Sequence of Plasmodium fragile nilgiri.</title>
        <authorList>
            <consortium name="The Broad Institute Genomics Platform"/>
            <consortium name="The Broad Institute Genome Sequencing Center for Infectious Disease"/>
            <person name="Neafsey D."/>
            <person name="Duraisingh M."/>
            <person name="Young S.K."/>
            <person name="Zeng Q."/>
            <person name="Gargeya S."/>
            <person name="Abouelleil A."/>
            <person name="Alvarado L."/>
            <person name="Chapman S.B."/>
            <person name="Gainer-Dewar J."/>
            <person name="Goldberg J."/>
            <person name="Griggs A."/>
            <person name="Gujja S."/>
            <person name="Hansen M."/>
            <person name="Howarth C."/>
            <person name="Imamovic A."/>
            <person name="Larimer J."/>
            <person name="Pearson M."/>
            <person name="Poon T.W."/>
            <person name="Priest M."/>
            <person name="Roberts A."/>
            <person name="Saif S."/>
            <person name="Shea T."/>
            <person name="Sykes S."/>
            <person name="Wortman J."/>
            <person name="Nusbaum C."/>
            <person name="Birren B."/>
        </authorList>
    </citation>
    <scope>NUCLEOTIDE SEQUENCE [LARGE SCALE GENOMIC DNA]</scope>
    <source>
        <strain evidence="3">nilgiri</strain>
    </source>
</reference>
<protein>
    <recommendedName>
        <fullName evidence="4">SHSP domain-containing protein</fullName>
    </recommendedName>
</protein>
<dbReference type="OrthoDB" id="374555at2759"/>
<feature type="compositionally biased region" description="Basic and acidic residues" evidence="1">
    <location>
        <begin position="127"/>
        <end position="140"/>
    </location>
</feature>
<proteinExistence type="predicted"/>
<dbReference type="AlphaFoldDB" id="A0A0D9QPJ7"/>
<dbReference type="VEuPathDB" id="PlasmoDB:AK88_01583"/>
<accession>A0A0D9QPJ7</accession>
<feature type="compositionally biased region" description="Basic and acidic residues" evidence="1">
    <location>
        <begin position="94"/>
        <end position="109"/>
    </location>
</feature>
<evidence type="ECO:0000313" key="2">
    <source>
        <dbReference type="EMBL" id="KJP88702.1"/>
    </source>
</evidence>
<dbReference type="InterPro" id="IPR008978">
    <property type="entry name" value="HSP20-like_chaperone"/>
</dbReference>
<dbReference type="GeneID" id="24266897"/>
<organism evidence="2 3">
    <name type="scientific">Plasmodium fragile</name>
    <dbReference type="NCBI Taxonomy" id="5857"/>
    <lineage>
        <taxon>Eukaryota</taxon>
        <taxon>Sar</taxon>
        <taxon>Alveolata</taxon>
        <taxon>Apicomplexa</taxon>
        <taxon>Aconoidasida</taxon>
        <taxon>Haemosporida</taxon>
        <taxon>Plasmodiidae</taxon>
        <taxon>Plasmodium</taxon>
        <taxon>Plasmodium (Plasmodium)</taxon>
    </lineage>
</organism>
<evidence type="ECO:0008006" key="4">
    <source>
        <dbReference type="Google" id="ProtNLM"/>
    </source>
</evidence>
<name>A0A0D9QPJ7_PLAFR</name>